<reference evidence="2" key="1">
    <citation type="submission" date="2023-03" db="EMBL/GenBank/DDBJ databases">
        <authorList>
            <person name="Julca I."/>
        </authorList>
    </citation>
    <scope>NUCLEOTIDE SEQUENCE</scope>
</reference>
<feature type="region of interest" description="Disordered" evidence="1">
    <location>
        <begin position="19"/>
        <end position="41"/>
    </location>
</feature>
<evidence type="ECO:0000256" key="1">
    <source>
        <dbReference type="SAM" id="MobiDB-lite"/>
    </source>
</evidence>
<accession>A0AAV1DMI1</accession>
<dbReference type="Proteomes" id="UP001161247">
    <property type="component" value="Chromosome 5"/>
</dbReference>
<protein>
    <submittedName>
        <fullName evidence="2">OLC1v1007738C1</fullName>
    </submittedName>
</protein>
<evidence type="ECO:0000313" key="3">
    <source>
        <dbReference type="Proteomes" id="UP001161247"/>
    </source>
</evidence>
<evidence type="ECO:0000313" key="2">
    <source>
        <dbReference type="EMBL" id="CAI9108189.1"/>
    </source>
</evidence>
<dbReference type="EMBL" id="OX459122">
    <property type="protein sequence ID" value="CAI9108189.1"/>
    <property type="molecule type" value="Genomic_DNA"/>
</dbReference>
<keyword evidence="3" id="KW-1185">Reference proteome</keyword>
<feature type="compositionally biased region" description="Low complexity" evidence="1">
    <location>
        <begin position="25"/>
        <end position="34"/>
    </location>
</feature>
<name>A0AAV1DMI1_OLDCO</name>
<sequence>MDRLQWGNRKRLRCVKLKAAAADQTSTSSPSPSSFLDSPGHGHGDGDGLGVVFLKNKITSRFAHTNSNYNASLPPLPSPNRIHRDLVAGRQKATLALSPDKEDRYYTTRGSSSVVGFDDRSKVFFGGDAKDDKKRLVWPKLVIALSIVYQVEAHTFRFELVKIWH</sequence>
<dbReference type="AlphaFoldDB" id="A0AAV1DMI1"/>
<organism evidence="2 3">
    <name type="scientific">Oldenlandia corymbosa var. corymbosa</name>
    <dbReference type="NCBI Taxonomy" id="529605"/>
    <lineage>
        <taxon>Eukaryota</taxon>
        <taxon>Viridiplantae</taxon>
        <taxon>Streptophyta</taxon>
        <taxon>Embryophyta</taxon>
        <taxon>Tracheophyta</taxon>
        <taxon>Spermatophyta</taxon>
        <taxon>Magnoliopsida</taxon>
        <taxon>eudicotyledons</taxon>
        <taxon>Gunneridae</taxon>
        <taxon>Pentapetalae</taxon>
        <taxon>asterids</taxon>
        <taxon>lamiids</taxon>
        <taxon>Gentianales</taxon>
        <taxon>Rubiaceae</taxon>
        <taxon>Rubioideae</taxon>
        <taxon>Spermacoceae</taxon>
        <taxon>Hedyotis-Oldenlandia complex</taxon>
        <taxon>Oldenlandia</taxon>
    </lineage>
</organism>
<proteinExistence type="predicted"/>
<gene>
    <name evidence="2" type="ORF">OLC1_LOCUS16312</name>
</gene>